<organism evidence="2 3">
    <name type="scientific">Dibothriocephalus latus</name>
    <name type="common">Fish tapeworm</name>
    <name type="synonym">Diphyllobothrium latum</name>
    <dbReference type="NCBI Taxonomy" id="60516"/>
    <lineage>
        <taxon>Eukaryota</taxon>
        <taxon>Metazoa</taxon>
        <taxon>Spiralia</taxon>
        <taxon>Lophotrochozoa</taxon>
        <taxon>Platyhelminthes</taxon>
        <taxon>Cestoda</taxon>
        <taxon>Eucestoda</taxon>
        <taxon>Diphyllobothriidea</taxon>
        <taxon>Diphyllobothriidae</taxon>
        <taxon>Dibothriocephalus</taxon>
    </lineage>
</organism>
<evidence type="ECO:0000313" key="3">
    <source>
        <dbReference type="Proteomes" id="UP000281553"/>
    </source>
</evidence>
<feature type="region of interest" description="Disordered" evidence="1">
    <location>
        <begin position="55"/>
        <end position="98"/>
    </location>
</feature>
<sequence>MTSKRFNVIGHRSQDFDNVLGSLQYSSSGENDLRGLDEALQEFAQKKALAVKKRRGPVMGIPDDQLPEEVNDMKEDDSLSEDYEGDEEEEEEEDEKEVDSSLSFYNCLDFVTRPTTSRRQALDTAAEESKTPVVPEGSNLTLIFPTVNQPTLLVISLYVIVVISKMVDYKYPSVLLSTEGQLIINL</sequence>
<accession>A0A3P7NLM3</accession>
<dbReference type="AlphaFoldDB" id="A0A3P7NLM3"/>
<reference evidence="2 3" key="1">
    <citation type="submission" date="2018-11" db="EMBL/GenBank/DDBJ databases">
        <authorList>
            <consortium name="Pathogen Informatics"/>
        </authorList>
    </citation>
    <scope>NUCLEOTIDE SEQUENCE [LARGE SCALE GENOMIC DNA]</scope>
</reference>
<name>A0A3P7NLM3_DIBLA</name>
<gene>
    <name evidence="2" type="ORF">DILT_LOCUS5103</name>
</gene>
<proteinExistence type="predicted"/>
<evidence type="ECO:0000313" key="2">
    <source>
        <dbReference type="EMBL" id="VDN09272.1"/>
    </source>
</evidence>
<keyword evidence="3" id="KW-1185">Reference proteome</keyword>
<dbReference type="EMBL" id="UYRU01046714">
    <property type="protein sequence ID" value="VDN09272.1"/>
    <property type="molecule type" value="Genomic_DNA"/>
</dbReference>
<evidence type="ECO:0000256" key="1">
    <source>
        <dbReference type="SAM" id="MobiDB-lite"/>
    </source>
</evidence>
<feature type="compositionally biased region" description="Acidic residues" evidence="1">
    <location>
        <begin position="78"/>
        <end position="97"/>
    </location>
</feature>
<dbReference type="Proteomes" id="UP000281553">
    <property type="component" value="Unassembled WGS sequence"/>
</dbReference>
<dbReference type="OrthoDB" id="10636475at2759"/>
<protein>
    <submittedName>
        <fullName evidence="2">Uncharacterized protein</fullName>
    </submittedName>
</protein>